<sequence length="262" mass="29159">MIEVIKSADDLARQKWDVLVPTMGALHAGHQSLIESAKNKGEKVIVSIFVNPLQFENKKDLDNYPKTLDSDLKIAEAVGASAIFLPAEATIYPSNIEKIPSGYLGDLYEGASRPGHFSGVLTVVKRLFDLVKPRSAIFGEKDFQQLFLIKQMVKQLNLPIEIISSPTIRNTAGLALSSRNIRLTKEDEKIAQIIYKALTKNSLEEIRMVISTEPGFKLDYLEMIDEATFEKANSATVNKRVIVAGWVNQLRLIDNMPMGLSK</sequence>
<evidence type="ECO:0000256" key="7">
    <source>
        <dbReference type="ARBA" id="ARBA00022840"/>
    </source>
</evidence>
<dbReference type="Pfam" id="PF02569">
    <property type="entry name" value="Pantoate_ligase"/>
    <property type="match status" value="1"/>
</dbReference>
<dbReference type="PANTHER" id="PTHR21299">
    <property type="entry name" value="CYTIDYLATE KINASE/PANTOATE-BETA-ALANINE LIGASE"/>
    <property type="match status" value="1"/>
</dbReference>
<dbReference type="Gene3D" id="3.40.50.620">
    <property type="entry name" value="HUPs"/>
    <property type="match status" value="1"/>
</dbReference>
<evidence type="ECO:0000256" key="3">
    <source>
        <dbReference type="ARBA" id="ARBA00012219"/>
    </source>
</evidence>
<dbReference type="Gene3D" id="3.30.1300.10">
    <property type="entry name" value="Pantoate-beta-alanine ligase, C-terminal domain"/>
    <property type="match status" value="1"/>
</dbReference>
<name>A0A6J7GUR5_9ZZZZ</name>
<comment type="catalytic activity">
    <reaction evidence="8">
        <text>(R)-pantoate + beta-alanine + ATP = (R)-pantothenate + AMP + diphosphate + H(+)</text>
        <dbReference type="Rhea" id="RHEA:10912"/>
        <dbReference type="ChEBI" id="CHEBI:15378"/>
        <dbReference type="ChEBI" id="CHEBI:15980"/>
        <dbReference type="ChEBI" id="CHEBI:29032"/>
        <dbReference type="ChEBI" id="CHEBI:30616"/>
        <dbReference type="ChEBI" id="CHEBI:33019"/>
        <dbReference type="ChEBI" id="CHEBI:57966"/>
        <dbReference type="ChEBI" id="CHEBI:456215"/>
        <dbReference type="EC" id="6.3.2.1"/>
    </reaction>
</comment>
<dbReference type="GO" id="GO:0015940">
    <property type="term" value="P:pantothenate biosynthetic process"/>
    <property type="evidence" value="ECO:0007669"/>
    <property type="project" value="UniProtKB-UniPathway"/>
</dbReference>
<organism evidence="9">
    <name type="scientific">freshwater metagenome</name>
    <dbReference type="NCBI Taxonomy" id="449393"/>
    <lineage>
        <taxon>unclassified sequences</taxon>
        <taxon>metagenomes</taxon>
        <taxon>ecological metagenomes</taxon>
    </lineage>
</organism>
<gene>
    <name evidence="9" type="ORF">UFOPK3608_00706</name>
</gene>
<evidence type="ECO:0000256" key="6">
    <source>
        <dbReference type="ARBA" id="ARBA00022741"/>
    </source>
</evidence>
<dbReference type="GO" id="GO:0005524">
    <property type="term" value="F:ATP binding"/>
    <property type="evidence" value="ECO:0007669"/>
    <property type="project" value="UniProtKB-KW"/>
</dbReference>
<evidence type="ECO:0000256" key="5">
    <source>
        <dbReference type="ARBA" id="ARBA00022655"/>
    </source>
</evidence>
<dbReference type="InterPro" id="IPR004821">
    <property type="entry name" value="Cyt_trans-like"/>
</dbReference>
<protein>
    <recommendedName>
        <fullName evidence="3">pantoate--beta-alanine ligase (AMP-forming)</fullName>
        <ecNumber evidence="3">6.3.2.1</ecNumber>
    </recommendedName>
</protein>
<reference evidence="9" key="1">
    <citation type="submission" date="2020-05" db="EMBL/GenBank/DDBJ databases">
        <authorList>
            <person name="Chiriac C."/>
            <person name="Salcher M."/>
            <person name="Ghai R."/>
            <person name="Kavagutti S V."/>
        </authorList>
    </citation>
    <scope>NUCLEOTIDE SEQUENCE</scope>
</reference>
<comment type="similarity">
    <text evidence="2">Belongs to the pantothenate synthetase family.</text>
</comment>
<accession>A0A6J7GUR5</accession>
<dbReference type="GO" id="GO:0005829">
    <property type="term" value="C:cytosol"/>
    <property type="evidence" value="ECO:0007669"/>
    <property type="project" value="TreeGrafter"/>
</dbReference>
<keyword evidence="5" id="KW-0566">Pantothenate biosynthesis</keyword>
<evidence type="ECO:0000256" key="8">
    <source>
        <dbReference type="ARBA" id="ARBA00048258"/>
    </source>
</evidence>
<evidence type="ECO:0000256" key="1">
    <source>
        <dbReference type="ARBA" id="ARBA00004990"/>
    </source>
</evidence>
<comment type="pathway">
    <text evidence="1">Cofactor biosynthesis; (R)-pantothenate biosynthesis; (R)-pantothenate from (R)-pantoate and beta-alanine: step 1/1.</text>
</comment>
<dbReference type="GO" id="GO:0004592">
    <property type="term" value="F:pantoate-beta-alanine ligase activity"/>
    <property type="evidence" value="ECO:0007669"/>
    <property type="project" value="UniProtKB-EC"/>
</dbReference>
<evidence type="ECO:0000256" key="4">
    <source>
        <dbReference type="ARBA" id="ARBA00022598"/>
    </source>
</evidence>
<keyword evidence="4" id="KW-0436">Ligase</keyword>
<keyword evidence="6" id="KW-0547">Nucleotide-binding</keyword>
<evidence type="ECO:0000256" key="2">
    <source>
        <dbReference type="ARBA" id="ARBA00009256"/>
    </source>
</evidence>
<keyword evidence="7" id="KW-0067">ATP-binding</keyword>
<dbReference type="InterPro" id="IPR014729">
    <property type="entry name" value="Rossmann-like_a/b/a_fold"/>
</dbReference>
<dbReference type="InterPro" id="IPR042176">
    <property type="entry name" value="Pantoate_ligase_C"/>
</dbReference>
<dbReference type="InterPro" id="IPR003721">
    <property type="entry name" value="Pantoate_ligase"/>
</dbReference>
<proteinExistence type="inferred from homology"/>
<dbReference type="EMBL" id="CAFBMP010000038">
    <property type="protein sequence ID" value="CAB4907159.1"/>
    <property type="molecule type" value="Genomic_DNA"/>
</dbReference>
<dbReference type="HAMAP" id="MF_00158">
    <property type="entry name" value="PanC"/>
    <property type="match status" value="1"/>
</dbReference>
<evidence type="ECO:0000313" key="9">
    <source>
        <dbReference type="EMBL" id="CAB4907159.1"/>
    </source>
</evidence>
<dbReference type="EC" id="6.3.2.1" evidence="3"/>
<dbReference type="AlphaFoldDB" id="A0A6J7GUR5"/>
<dbReference type="NCBIfam" id="TIGR00125">
    <property type="entry name" value="cyt_tran_rel"/>
    <property type="match status" value="1"/>
</dbReference>
<dbReference type="SUPFAM" id="SSF52374">
    <property type="entry name" value="Nucleotidylyl transferase"/>
    <property type="match status" value="1"/>
</dbReference>
<dbReference type="UniPathway" id="UPA00028">
    <property type="reaction ID" value="UER00005"/>
</dbReference>
<dbReference type="NCBIfam" id="TIGR00018">
    <property type="entry name" value="panC"/>
    <property type="match status" value="1"/>
</dbReference>
<dbReference type="PANTHER" id="PTHR21299:SF1">
    <property type="entry name" value="PANTOATE--BETA-ALANINE LIGASE"/>
    <property type="match status" value="1"/>
</dbReference>